<organism evidence="2 3">
    <name type="scientific">Nocardia cyriacigeorgica</name>
    <dbReference type="NCBI Taxonomy" id="135487"/>
    <lineage>
        <taxon>Bacteria</taxon>
        <taxon>Bacillati</taxon>
        <taxon>Actinomycetota</taxon>
        <taxon>Actinomycetes</taxon>
        <taxon>Mycobacteriales</taxon>
        <taxon>Nocardiaceae</taxon>
        <taxon>Nocardia</taxon>
    </lineage>
</organism>
<evidence type="ECO:0000313" key="2">
    <source>
        <dbReference type="EMBL" id="VFB00221.1"/>
    </source>
</evidence>
<proteinExistence type="predicted"/>
<evidence type="ECO:0000256" key="1">
    <source>
        <dbReference type="SAM" id="Phobius"/>
    </source>
</evidence>
<evidence type="ECO:0000313" key="3">
    <source>
        <dbReference type="Proteomes" id="UP000290439"/>
    </source>
</evidence>
<dbReference type="AlphaFoldDB" id="A0A4U8W299"/>
<dbReference type="RefSeq" id="WP_267464712.1">
    <property type="nucleotide sequence ID" value="NZ_JADLRK010000003.1"/>
</dbReference>
<feature type="transmembrane region" description="Helical" evidence="1">
    <location>
        <begin position="15"/>
        <end position="34"/>
    </location>
</feature>
<dbReference type="EMBL" id="LR215973">
    <property type="protein sequence ID" value="VFB00221.1"/>
    <property type="molecule type" value="Genomic_DNA"/>
</dbReference>
<name>A0A4U8W299_9NOCA</name>
<dbReference type="Proteomes" id="UP000290439">
    <property type="component" value="Chromosome"/>
</dbReference>
<protein>
    <submittedName>
        <fullName evidence="2">Uncharacterized protein</fullName>
    </submittedName>
</protein>
<keyword evidence="1" id="KW-0472">Membrane</keyword>
<reference evidence="2 3" key="1">
    <citation type="submission" date="2019-02" db="EMBL/GenBank/DDBJ databases">
        <authorList>
            <consortium name="Pathogen Informatics"/>
        </authorList>
    </citation>
    <scope>NUCLEOTIDE SEQUENCE [LARGE SCALE GENOMIC DNA]</scope>
    <source>
        <strain evidence="2 3">3012STDY6756504</strain>
    </source>
</reference>
<gene>
    <name evidence="2" type="ORF">NCTC10797_04014</name>
</gene>
<sequence length="43" mass="4522">MSVPAREAMSSAVELSSYLCAALLAAALLATLFMRPARVARPD</sequence>
<keyword evidence="1" id="KW-0812">Transmembrane</keyword>
<accession>A0A4U8W299</accession>
<keyword evidence="1" id="KW-1133">Transmembrane helix</keyword>